<dbReference type="OrthoDB" id="4923153at2759"/>
<dbReference type="Proteomes" id="UP000029964">
    <property type="component" value="Unassembled WGS sequence"/>
</dbReference>
<dbReference type="HOGENOM" id="CLU_154059_0_0_1"/>
<gene>
    <name evidence="1" type="ORF">ACRE_019270</name>
</gene>
<name>A0A086TD46_HAPC1</name>
<reference evidence="2" key="1">
    <citation type="journal article" date="2014" name="Genome Announc.">
        <title>Genome sequence and annotation of Acremonium chrysogenum, producer of the beta-lactam antibiotic cephalosporin C.</title>
        <authorList>
            <person name="Terfehr D."/>
            <person name="Dahlmann T.A."/>
            <person name="Specht T."/>
            <person name="Zadra I."/>
            <person name="Kuernsteiner H."/>
            <person name="Kueck U."/>
        </authorList>
    </citation>
    <scope>NUCLEOTIDE SEQUENCE [LARGE SCALE GENOMIC DNA]</scope>
    <source>
        <strain evidence="2">ATCC 11550 / CBS 779.69 / DSM 880 / IAM 14645 / JCM 23072 / IMI 49137</strain>
    </source>
</reference>
<evidence type="ECO:0000313" key="1">
    <source>
        <dbReference type="EMBL" id="KFH47278.1"/>
    </source>
</evidence>
<keyword evidence="2" id="KW-1185">Reference proteome</keyword>
<sequence length="137" mass="15921">MPVRRKAKAQSECSEDELDFTTSIMEAQRITQRLKKQKEDRLKAVVADSRKAVEDLRFRVEKHYEQQRQQSTAARAKHITTLVENMEKRSKIEAEMMEILGGMSARMKEVEDMILAGYDGRLEEVMSVLDGRQRCTK</sequence>
<dbReference type="EMBL" id="JPKY01000011">
    <property type="protein sequence ID" value="KFH47278.1"/>
    <property type="molecule type" value="Genomic_DNA"/>
</dbReference>
<proteinExistence type="predicted"/>
<comment type="caution">
    <text evidence="1">The sequence shown here is derived from an EMBL/GenBank/DDBJ whole genome shotgun (WGS) entry which is preliminary data.</text>
</comment>
<accession>A0A086TD46</accession>
<protein>
    <submittedName>
        <fullName evidence="1">Uncharacterized protein</fullName>
    </submittedName>
</protein>
<evidence type="ECO:0000313" key="2">
    <source>
        <dbReference type="Proteomes" id="UP000029964"/>
    </source>
</evidence>
<dbReference type="AlphaFoldDB" id="A0A086TD46"/>
<organism evidence="1 2">
    <name type="scientific">Hapsidospora chrysogenum (strain ATCC 11550 / CBS 779.69 / DSM 880 / IAM 14645 / JCM 23072 / IMI 49137)</name>
    <name type="common">Acremonium chrysogenum</name>
    <dbReference type="NCBI Taxonomy" id="857340"/>
    <lineage>
        <taxon>Eukaryota</taxon>
        <taxon>Fungi</taxon>
        <taxon>Dikarya</taxon>
        <taxon>Ascomycota</taxon>
        <taxon>Pezizomycotina</taxon>
        <taxon>Sordariomycetes</taxon>
        <taxon>Hypocreomycetidae</taxon>
        <taxon>Hypocreales</taxon>
        <taxon>Bionectriaceae</taxon>
        <taxon>Hapsidospora</taxon>
    </lineage>
</organism>